<comment type="caution">
    <text evidence="2">The sequence shown here is derived from an EMBL/GenBank/DDBJ whole genome shotgun (WGS) entry which is preliminary data.</text>
</comment>
<dbReference type="RefSeq" id="WP_089109683.1">
    <property type="nucleotide sequence ID" value="NZ_BCMF01000009.1"/>
</dbReference>
<organism evidence="2 3">
    <name type="scientific">Secundilactobacillus mixtipabuli</name>
    <dbReference type="NCBI Taxonomy" id="1435342"/>
    <lineage>
        <taxon>Bacteria</taxon>
        <taxon>Bacillati</taxon>
        <taxon>Bacillota</taxon>
        <taxon>Bacilli</taxon>
        <taxon>Lactobacillales</taxon>
        <taxon>Lactobacillaceae</taxon>
        <taxon>Secundilactobacillus</taxon>
    </lineage>
</organism>
<dbReference type="EMBL" id="BCMF01000009">
    <property type="protein sequence ID" value="GAW99893.1"/>
    <property type="molecule type" value="Genomic_DNA"/>
</dbReference>
<keyword evidence="1" id="KW-1133">Transmembrane helix</keyword>
<protein>
    <recommendedName>
        <fullName evidence="4">Integral membrane protein</fullName>
    </recommendedName>
</protein>
<dbReference type="Proteomes" id="UP000198374">
    <property type="component" value="Unassembled WGS sequence"/>
</dbReference>
<evidence type="ECO:0008006" key="4">
    <source>
        <dbReference type="Google" id="ProtNLM"/>
    </source>
</evidence>
<feature type="transmembrane region" description="Helical" evidence="1">
    <location>
        <begin position="41"/>
        <end position="60"/>
    </location>
</feature>
<evidence type="ECO:0000256" key="1">
    <source>
        <dbReference type="SAM" id="Phobius"/>
    </source>
</evidence>
<keyword evidence="1" id="KW-0472">Membrane</keyword>
<accession>A0A1Z5IDJ5</accession>
<sequence length="150" mass="16986">MLKQKLITFGIVSWVLFSAMNLLLSSKLIGLGKSFQMSAVIRSLIISLVLYAVPMIWAALGHNSGYYLLAVVIVIYSFGLLNGIVTVMVSSHAILSIKAAMILANVLVILFNGYWMVLALRYRHWLDNKRDNDKLEEIKRMQQEKVKQNK</sequence>
<evidence type="ECO:0000313" key="3">
    <source>
        <dbReference type="Proteomes" id="UP000198374"/>
    </source>
</evidence>
<keyword evidence="3" id="KW-1185">Reference proteome</keyword>
<feature type="transmembrane region" description="Helical" evidence="1">
    <location>
        <begin position="67"/>
        <end position="89"/>
    </location>
</feature>
<keyword evidence="1" id="KW-0812">Transmembrane</keyword>
<gene>
    <name evidence="2" type="ORF">IWT30_01873</name>
</gene>
<feature type="transmembrane region" description="Helical" evidence="1">
    <location>
        <begin position="95"/>
        <end position="120"/>
    </location>
</feature>
<dbReference type="OrthoDB" id="2294210at2"/>
<proteinExistence type="predicted"/>
<reference evidence="2 3" key="1">
    <citation type="submission" date="2015-11" db="EMBL/GenBank/DDBJ databases">
        <title>Draft genome sequences of new species of the genus Lactobacillus isolated from orchardgrass silage.</title>
        <authorList>
            <person name="Tohno M."/>
            <person name="Tanizawa Y."/>
            <person name="Arita M."/>
        </authorList>
    </citation>
    <scope>NUCLEOTIDE SEQUENCE [LARGE SCALE GENOMIC DNA]</scope>
    <source>
        <strain evidence="2 3">IWT30</strain>
    </source>
</reference>
<dbReference type="AlphaFoldDB" id="A0A1Z5IDJ5"/>
<name>A0A1Z5IDJ5_9LACO</name>
<evidence type="ECO:0000313" key="2">
    <source>
        <dbReference type="EMBL" id="GAW99893.1"/>
    </source>
</evidence>